<reference evidence="2 3" key="1">
    <citation type="submission" date="2015-08" db="EMBL/GenBank/DDBJ databases">
        <title>Ancestral chromatin configuration constrains chromatin evolution on differentiating sex chromosomes in Drosophila.</title>
        <authorList>
            <person name="Zhou Q."/>
            <person name="Bachtrog D."/>
        </authorList>
    </citation>
    <scope>NUCLEOTIDE SEQUENCE [LARGE SCALE GENOMIC DNA]</scope>
    <source>
        <tissue evidence="2">Whole larvae</tissue>
    </source>
</reference>
<dbReference type="Proteomes" id="UP000494163">
    <property type="component" value="Chromosome 3L"/>
</dbReference>
<dbReference type="OrthoDB" id="6682367at2759"/>
<evidence type="ECO:0000259" key="1">
    <source>
        <dbReference type="PROSITE" id="PS50191"/>
    </source>
</evidence>
<dbReference type="Gene3D" id="3.40.525.10">
    <property type="entry name" value="CRAL-TRIO lipid binding domain"/>
    <property type="match status" value="1"/>
</dbReference>
<evidence type="ECO:0000313" key="2">
    <source>
        <dbReference type="EMBL" id="ALC44235.1"/>
    </source>
</evidence>
<dbReference type="Pfam" id="PF00650">
    <property type="entry name" value="CRAL_TRIO"/>
    <property type="match status" value="1"/>
</dbReference>
<name>A0A0M4ELC6_DROBS</name>
<feature type="domain" description="CRAL-TRIO" evidence="1">
    <location>
        <begin position="92"/>
        <end position="258"/>
    </location>
</feature>
<dbReference type="SUPFAM" id="SSF52087">
    <property type="entry name" value="CRAL/TRIO domain"/>
    <property type="match status" value="1"/>
</dbReference>
<dbReference type="InterPro" id="IPR036865">
    <property type="entry name" value="CRAL-TRIO_dom_sf"/>
</dbReference>
<dbReference type="SMART" id="SM00516">
    <property type="entry name" value="SEC14"/>
    <property type="match status" value="1"/>
</dbReference>
<dbReference type="InterPro" id="IPR036273">
    <property type="entry name" value="CRAL/TRIO_N_dom_sf"/>
</dbReference>
<dbReference type="PANTHER" id="PTHR10174:SF216">
    <property type="entry name" value="CRAL-TRIO DOMAIN-CONTAINING PROTEIN-RELATED"/>
    <property type="match status" value="1"/>
</dbReference>
<dbReference type="PRINTS" id="PR00180">
    <property type="entry name" value="CRETINALDHBP"/>
</dbReference>
<keyword evidence="3" id="KW-1185">Reference proteome</keyword>
<feature type="non-terminal residue" evidence="2">
    <location>
        <position position="1"/>
    </location>
</feature>
<dbReference type="PROSITE" id="PS50191">
    <property type="entry name" value="CRAL_TRIO"/>
    <property type="match status" value="1"/>
</dbReference>
<dbReference type="SUPFAM" id="SSF46938">
    <property type="entry name" value="CRAL/TRIO N-terminal domain"/>
    <property type="match status" value="1"/>
</dbReference>
<proteinExistence type="predicted"/>
<dbReference type="Gene3D" id="1.10.8.20">
    <property type="entry name" value="N-terminal domain of phosphatidylinositol transfer protein sec14p"/>
    <property type="match status" value="1"/>
</dbReference>
<dbReference type="EMBL" id="CP012525">
    <property type="protein sequence ID" value="ALC44235.1"/>
    <property type="molecule type" value="Genomic_DNA"/>
</dbReference>
<organism evidence="2 3">
    <name type="scientific">Drosophila busckii</name>
    <name type="common">Fruit fly</name>
    <dbReference type="NCBI Taxonomy" id="30019"/>
    <lineage>
        <taxon>Eukaryota</taxon>
        <taxon>Metazoa</taxon>
        <taxon>Ecdysozoa</taxon>
        <taxon>Arthropoda</taxon>
        <taxon>Hexapoda</taxon>
        <taxon>Insecta</taxon>
        <taxon>Pterygota</taxon>
        <taxon>Neoptera</taxon>
        <taxon>Endopterygota</taxon>
        <taxon>Diptera</taxon>
        <taxon>Brachycera</taxon>
        <taxon>Muscomorpha</taxon>
        <taxon>Ephydroidea</taxon>
        <taxon>Drosophilidae</taxon>
        <taxon>Drosophila</taxon>
    </lineage>
</organism>
<dbReference type="InterPro" id="IPR001251">
    <property type="entry name" value="CRAL-TRIO_dom"/>
</dbReference>
<dbReference type="AlphaFoldDB" id="A0A0M4ELC6"/>
<dbReference type="CDD" id="cd00170">
    <property type="entry name" value="SEC14"/>
    <property type="match status" value="1"/>
</dbReference>
<gene>
    <name evidence="2" type="ORF">Dbus_chr3Lg1401</name>
</gene>
<accession>A0A0M4ELC6</accession>
<evidence type="ECO:0000313" key="3">
    <source>
        <dbReference type="Proteomes" id="UP000494163"/>
    </source>
</evidence>
<protein>
    <submittedName>
        <fullName evidence="2">CG33514</fullName>
    </submittedName>
</protein>
<dbReference type="GO" id="GO:1902936">
    <property type="term" value="F:phosphatidylinositol bisphosphate binding"/>
    <property type="evidence" value="ECO:0007669"/>
    <property type="project" value="TreeGrafter"/>
</dbReference>
<dbReference type="PANTHER" id="PTHR10174">
    <property type="entry name" value="ALPHA-TOCOPHEROL TRANSFER PROTEIN-RELATED"/>
    <property type="match status" value="1"/>
</dbReference>
<dbReference type="Gene3D" id="1.20.5.1200">
    <property type="entry name" value="Alpha-tocopherol transfer"/>
    <property type="match status" value="1"/>
</dbReference>
<dbReference type="STRING" id="30019.A0A0M4ELC6"/>
<dbReference type="GO" id="GO:0016020">
    <property type="term" value="C:membrane"/>
    <property type="evidence" value="ECO:0007669"/>
    <property type="project" value="TreeGrafter"/>
</dbReference>
<dbReference type="OMA" id="IRMATYD"/>
<sequence>NMPNIRALNPELQAIALKELNEVPERIDQDIAALRLWIEQQPHLKARTNDQFLVNFLRGCKYSLEKTKSKLDRFYTLRTKFPSYFLAHNVDVDELLKLFSFGTFIVLPRPLNDNGPRIILLRMAAYDPDKYQFADINRAAGLMFQIMLDEDDYTTVNGTMTIVDLDNVKAGHFLQMTPTTTKKLVVFQEEALPVRTKATHFINLPTGFDTIFNMFKPMMSKKQQGRLHVHGSNLKSLYKHIPQEYLPVEYGGANGSIAEIVKDWEKRIDAYRDYWVEEQQYGTDESLRAGKPVDFESLFGLEGSFRQLNVD</sequence>